<sequence length="123" mass="14311">QDAAPIRPKTMNYIHSPSVFNMFNNLVQSFMKDKMKQRVHMHGDDMESLYKEIPKEILPKDYGGDNMSIAELTAYWKKKCEDRRDFLIATSKMRSDESKRSGKPKTSDELFGIEGSFRKLNVD</sequence>
<dbReference type="OrthoDB" id="6682367at2759"/>
<dbReference type="PANTHER" id="PTHR10174:SF224">
    <property type="entry name" value="RETINOL-BINDING PROTEIN PINTA"/>
    <property type="match status" value="1"/>
</dbReference>
<dbReference type="EMBL" id="GL732703">
    <property type="protein sequence ID" value="EFX66463.1"/>
    <property type="molecule type" value="Genomic_DNA"/>
</dbReference>
<dbReference type="CDD" id="cd00170">
    <property type="entry name" value="SEC14"/>
    <property type="match status" value="1"/>
</dbReference>
<dbReference type="eggNOG" id="KOG1471">
    <property type="taxonomic scope" value="Eukaryota"/>
</dbReference>
<dbReference type="InterPro" id="IPR036865">
    <property type="entry name" value="CRAL-TRIO_dom_sf"/>
</dbReference>
<dbReference type="HOGENOM" id="CLU_046597_5_0_1"/>
<organism evidence="2 3">
    <name type="scientific">Daphnia pulex</name>
    <name type="common">Water flea</name>
    <dbReference type="NCBI Taxonomy" id="6669"/>
    <lineage>
        <taxon>Eukaryota</taxon>
        <taxon>Metazoa</taxon>
        <taxon>Ecdysozoa</taxon>
        <taxon>Arthropoda</taxon>
        <taxon>Crustacea</taxon>
        <taxon>Branchiopoda</taxon>
        <taxon>Diplostraca</taxon>
        <taxon>Cladocera</taxon>
        <taxon>Anomopoda</taxon>
        <taxon>Daphniidae</taxon>
        <taxon>Daphnia</taxon>
    </lineage>
</organism>
<dbReference type="Proteomes" id="UP000000305">
    <property type="component" value="Unassembled WGS sequence"/>
</dbReference>
<feature type="non-terminal residue" evidence="2">
    <location>
        <position position="1"/>
    </location>
</feature>
<dbReference type="Pfam" id="PF00650">
    <property type="entry name" value="CRAL_TRIO"/>
    <property type="match status" value="1"/>
</dbReference>
<dbReference type="PhylomeDB" id="E9HP81"/>
<protein>
    <recommendedName>
        <fullName evidence="1">CRAL-TRIO domain-containing protein</fullName>
    </recommendedName>
</protein>
<proteinExistence type="predicted"/>
<dbReference type="OMA" id="FRANANH"/>
<dbReference type="KEGG" id="dpx:DAPPUDRAFT_64631"/>
<dbReference type="PANTHER" id="PTHR10174">
    <property type="entry name" value="ALPHA-TOCOPHEROL TRANSFER PROTEIN-RELATED"/>
    <property type="match status" value="1"/>
</dbReference>
<feature type="domain" description="CRAL-TRIO" evidence="1">
    <location>
        <begin position="1"/>
        <end position="70"/>
    </location>
</feature>
<dbReference type="InParanoid" id="E9HP81"/>
<accession>E9HP81</accession>
<reference evidence="2 3" key="1">
    <citation type="journal article" date="2011" name="Science">
        <title>The ecoresponsive genome of Daphnia pulex.</title>
        <authorList>
            <person name="Colbourne J.K."/>
            <person name="Pfrender M.E."/>
            <person name="Gilbert D."/>
            <person name="Thomas W.K."/>
            <person name="Tucker A."/>
            <person name="Oakley T.H."/>
            <person name="Tokishita S."/>
            <person name="Aerts A."/>
            <person name="Arnold G.J."/>
            <person name="Basu M.K."/>
            <person name="Bauer D.J."/>
            <person name="Caceres C.E."/>
            <person name="Carmel L."/>
            <person name="Casola C."/>
            <person name="Choi J.H."/>
            <person name="Detter J.C."/>
            <person name="Dong Q."/>
            <person name="Dusheyko S."/>
            <person name="Eads B.D."/>
            <person name="Frohlich T."/>
            <person name="Geiler-Samerotte K.A."/>
            <person name="Gerlach D."/>
            <person name="Hatcher P."/>
            <person name="Jogdeo S."/>
            <person name="Krijgsveld J."/>
            <person name="Kriventseva E.V."/>
            <person name="Kultz D."/>
            <person name="Laforsch C."/>
            <person name="Lindquist E."/>
            <person name="Lopez J."/>
            <person name="Manak J.R."/>
            <person name="Muller J."/>
            <person name="Pangilinan J."/>
            <person name="Patwardhan R.P."/>
            <person name="Pitluck S."/>
            <person name="Pritham E.J."/>
            <person name="Rechtsteiner A."/>
            <person name="Rho M."/>
            <person name="Rogozin I.B."/>
            <person name="Sakarya O."/>
            <person name="Salamov A."/>
            <person name="Schaack S."/>
            <person name="Shapiro H."/>
            <person name="Shiga Y."/>
            <person name="Skalitzky C."/>
            <person name="Smith Z."/>
            <person name="Souvorov A."/>
            <person name="Sung W."/>
            <person name="Tang Z."/>
            <person name="Tsuchiya D."/>
            <person name="Tu H."/>
            <person name="Vos H."/>
            <person name="Wang M."/>
            <person name="Wolf Y.I."/>
            <person name="Yamagata H."/>
            <person name="Yamada T."/>
            <person name="Ye Y."/>
            <person name="Shaw J.R."/>
            <person name="Andrews J."/>
            <person name="Crease T.J."/>
            <person name="Tang H."/>
            <person name="Lucas S.M."/>
            <person name="Robertson H.M."/>
            <person name="Bork P."/>
            <person name="Koonin E.V."/>
            <person name="Zdobnov E.M."/>
            <person name="Grigoriev I.V."/>
            <person name="Lynch M."/>
            <person name="Boore J.L."/>
        </authorList>
    </citation>
    <scope>NUCLEOTIDE SEQUENCE [LARGE SCALE GENOMIC DNA]</scope>
</reference>
<dbReference type="SUPFAM" id="SSF52087">
    <property type="entry name" value="CRAL/TRIO domain"/>
    <property type="match status" value="1"/>
</dbReference>
<dbReference type="AlphaFoldDB" id="E9HP81"/>
<dbReference type="PROSITE" id="PS50191">
    <property type="entry name" value="CRAL_TRIO"/>
    <property type="match status" value="1"/>
</dbReference>
<keyword evidence="3" id="KW-1185">Reference proteome</keyword>
<evidence type="ECO:0000313" key="3">
    <source>
        <dbReference type="Proteomes" id="UP000000305"/>
    </source>
</evidence>
<name>E9HP81_DAPPU</name>
<dbReference type="InterPro" id="IPR001251">
    <property type="entry name" value="CRAL-TRIO_dom"/>
</dbReference>
<evidence type="ECO:0000259" key="1">
    <source>
        <dbReference type="PROSITE" id="PS50191"/>
    </source>
</evidence>
<dbReference type="Gene3D" id="1.20.5.1200">
    <property type="entry name" value="Alpha-tocopherol transfer"/>
    <property type="match status" value="1"/>
</dbReference>
<dbReference type="Gene3D" id="3.40.525.10">
    <property type="entry name" value="CRAL-TRIO lipid binding domain"/>
    <property type="match status" value="1"/>
</dbReference>
<evidence type="ECO:0000313" key="2">
    <source>
        <dbReference type="EMBL" id="EFX66463.1"/>
    </source>
</evidence>
<gene>
    <name evidence="2" type="ORF">DAPPUDRAFT_64631</name>
</gene>
<dbReference type="PRINTS" id="PR00180">
    <property type="entry name" value="CRETINALDHBP"/>
</dbReference>